<dbReference type="EMBL" id="QAPF01002260">
    <property type="protein sequence ID" value="TDZ68321.1"/>
    <property type="molecule type" value="Genomic_DNA"/>
</dbReference>
<keyword evidence="2" id="KW-1185">Reference proteome</keyword>
<protein>
    <submittedName>
        <fullName evidence="1">Uncharacterized protein</fullName>
    </submittedName>
</protein>
<gene>
    <name evidence="1" type="ORF">C8034_v005114</name>
</gene>
<proteinExistence type="predicted"/>
<dbReference type="Proteomes" id="UP000295604">
    <property type="component" value="Unassembled WGS sequence"/>
</dbReference>
<evidence type="ECO:0000313" key="2">
    <source>
        <dbReference type="Proteomes" id="UP000295604"/>
    </source>
</evidence>
<evidence type="ECO:0000313" key="1">
    <source>
        <dbReference type="EMBL" id="TDZ68321.1"/>
    </source>
</evidence>
<sequence>MNATDGCKSYRFYPERGLNVPRCDLYGSDVAYALNSINNDHPDIWFDLACGSPSDEQWSHLQGMNRLRDLGLLA</sequence>
<name>A0A4R8RN63_9PEZI</name>
<accession>A0A4R8RN63</accession>
<organism evidence="1 2">
    <name type="scientific">Colletotrichum sidae</name>
    <dbReference type="NCBI Taxonomy" id="1347389"/>
    <lineage>
        <taxon>Eukaryota</taxon>
        <taxon>Fungi</taxon>
        <taxon>Dikarya</taxon>
        <taxon>Ascomycota</taxon>
        <taxon>Pezizomycotina</taxon>
        <taxon>Sordariomycetes</taxon>
        <taxon>Hypocreomycetidae</taxon>
        <taxon>Glomerellales</taxon>
        <taxon>Glomerellaceae</taxon>
        <taxon>Colletotrichum</taxon>
        <taxon>Colletotrichum orbiculare species complex</taxon>
    </lineage>
</organism>
<reference evidence="1 2" key="1">
    <citation type="submission" date="2018-11" db="EMBL/GenBank/DDBJ databases">
        <title>Genome sequence and assembly of Colletotrichum sidae.</title>
        <authorList>
            <person name="Gan P."/>
            <person name="Shirasu K."/>
        </authorList>
    </citation>
    <scope>NUCLEOTIDE SEQUENCE [LARGE SCALE GENOMIC DNA]</scope>
    <source>
        <strain evidence="1 2">CBS 518.97</strain>
    </source>
</reference>
<comment type="caution">
    <text evidence="1">The sequence shown here is derived from an EMBL/GenBank/DDBJ whole genome shotgun (WGS) entry which is preliminary data.</text>
</comment>
<dbReference type="AlphaFoldDB" id="A0A4R8RN63"/>